<name>A0A6N2B4I3_SOLCI</name>
<dbReference type="AlphaFoldDB" id="A0A6N2B4I3"/>
<protein>
    <submittedName>
        <fullName evidence="1">Uncharacterized protein</fullName>
    </submittedName>
</protein>
<gene>
    <name evidence="1" type="ORF">EJD97_017181</name>
</gene>
<dbReference type="EMBL" id="RXGB01004552">
    <property type="protein sequence ID" value="TMW89436.1"/>
    <property type="molecule type" value="Genomic_DNA"/>
</dbReference>
<organism evidence="1">
    <name type="scientific">Solanum chilense</name>
    <name type="common">Tomato</name>
    <name type="synonym">Lycopersicon chilense</name>
    <dbReference type="NCBI Taxonomy" id="4083"/>
    <lineage>
        <taxon>Eukaryota</taxon>
        <taxon>Viridiplantae</taxon>
        <taxon>Streptophyta</taxon>
        <taxon>Embryophyta</taxon>
        <taxon>Tracheophyta</taxon>
        <taxon>Spermatophyta</taxon>
        <taxon>Magnoliopsida</taxon>
        <taxon>eudicotyledons</taxon>
        <taxon>Gunneridae</taxon>
        <taxon>Pentapetalae</taxon>
        <taxon>asterids</taxon>
        <taxon>lamiids</taxon>
        <taxon>Solanales</taxon>
        <taxon>Solanaceae</taxon>
        <taxon>Solanoideae</taxon>
        <taxon>Solaneae</taxon>
        <taxon>Solanum</taxon>
        <taxon>Solanum subgen. Lycopersicon</taxon>
    </lineage>
</organism>
<proteinExistence type="predicted"/>
<evidence type="ECO:0000313" key="1">
    <source>
        <dbReference type="EMBL" id="TMW89436.1"/>
    </source>
</evidence>
<sequence length="221" mass="24940">MVMTGDGADSDRRPQYLQDFLLIKDDDKFFSRLLSKENSNKGESSFRFYYCGGSSSSSSIPFHWESEPGTPKHKFSNSTLLTPPLTPPPSYNNNNNNNQSLNMHLNSLKKLRSNKPKFYRSIFSKRITSSPSIASLSPSSSRSSSFSMSSMPLFAYSSNLTNFESNKPHVAIDNSPTSTHKCFGSRHENKSKRFGVSYYSMRKVKKLLLSFIGIRASRNIK</sequence>
<accession>A0A6N2B4I3</accession>
<dbReference type="PANTHER" id="PTHR33257:SF25">
    <property type="match status" value="1"/>
</dbReference>
<dbReference type="PANTHER" id="PTHR33257">
    <property type="entry name" value="OS05G0165500 PROTEIN"/>
    <property type="match status" value="1"/>
</dbReference>
<comment type="caution">
    <text evidence="1">The sequence shown here is derived from an EMBL/GenBank/DDBJ whole genome shotgun (WGS) entry which is preliminary data.</text>
</comment>
<reference evidence="1" key="1">
    <citation type="submission" date="2019-05" db="EMBL/GenBank/DDBJ databases">
        <title>The de novo reference genome and transcriptome assemblies of the wild tomato species Solanum chilense.</title>
        <authorList>
            <person name="Stam R."/>
            <person name="Nosenko T."/>
            <person name="Hoerger A.C."/>
            <person name="Stephan W."/>
            <person name="Seidel M.A."/>
            <person name="Kuhn J.M.M."/>
            <person name="Haberer G."/>
            <person name="Tellier A."/>
        </authorList>
    </citation>
    <scope>NUCLEOTIDE SEQUENCE</scope>
    <source>
        <tissue evidence="1">Mature leaves</tissue>
    </source>
</reference>